<accession>A0A9P7A6V6</accession>
<evidence type="ECO:0008006" key="3">
    <source>
        <dbReference type="Google" id="ProtNLM"/>
    </source>
</evidence>
<sequence length="80" mass="8911">DGASFISQTKKDIDTLGQITSYTAAQLTTQYRTHTFSVLIIQDQACIIRWDSEGAVVTSSIHYNTEPHLADFFIITQSIS</sequence>
<dbReference type="OrthoDB" id="2739948at2759"/>
<name>A0A9P7A6V6_9AGAM</name>
<gene>
    <name evidence="1" type="ORF">EV702DRAFT_959781</name>
</gene>
<comment type="caution">
    <text evidence="1">The sequence shown here is derived from an EMBL/GenBank/DDBJ whole genome shotgun (WGS) entry which is preliminary data.</text>
</comment>
<organism evidence="1 2">
    <name type="scientific">Suillus placidus</name>
    <dbReference type="NCBI Taxonomy" id="48579"/>
    <lineage>
        <taxon>Eukaryota</taxon>
        <taxon>Fungi</taxon>
        <taxon>Dikarya</taxon>
        <taxon>Basidiomycota</taxon>
        <taxon>Agaricomycotina</taxon>
        <taxon>Agaricomycetes</taxon>
        <taxon>Agaricomycetidae</taxon>
        <taxon>Boletales</taxon>
        <taxon>Suillineae</taxon>
        <taxon>Suillaceae</taxon>
        <taxon>Suillus</taxon>
    </lineage>
</organism>
<evidence type="ECO:0000313" key="1">
    <source>
        <dbReference type="EMBL" id="KAG1783472.1"/>
    </source>
</evidence>
<dbReference type="AlphaFoldDB" id="A0A9P7A6V6"/>
<dbReference type="Proteomes" id="UP000714275">
    <property type="component" value="Unassembled WGS sequence"/>
</dbReference>
<keyword evidence="2" id="KW-1185">Reference proteome</keyword>
<reference evidence="1" key="1">
    <citation type="journal article" date="2020" name="New Phytol.">
        <title>Comparative genomics reveals dynamic genome evolution in host specialist ectomycorrhizal fungi.</title>
        <authorList>
            <person name="Lofgren L.A."/>
            <person name="Nguyen N.H."/>
            <person name="Vilgalys R."/>
            <person name="Ruytinx J."/>
            <person name="Liao H.L."/>
            <person name="Branco S."/>
            <person name="Kuo A."/>
            <person name="LaButti K."/>
            <person name="Lipzen A."/>
            <person name="Andreopoulos W."/>
            <person name="Pangilinan J."/>
            <person name="Riley R."/>
            <person name="Hundley H."/>
            <person name="Na H."/>
            <person name="Barry K."/>
            <person name="Grigoriev I.V."/>
            <person name="Stajich J.E."/>
            <person name="Kennedy P.G."/>
        </authorList>
    </citation>
    <scope>NUCLEOTIDE SEQUENCE</scope>
    <source>
        <strain evidence="1">DOB743</strain>
    </source>
</reference>
<protein>
    <recommendedName>
        <fullName evidence="3">Fungal-type protein kinase domain-containing protein</fullName>
    </recommendedName>
</protein>
<evidence type="ECO:0000313" key="2">
    <source>
        <dbReference type="Proteomes" id="UP000714275"/>
    </source>
</evidence>
<dbReference type="EMBL" id="JABBWD010000002">
    <property type="protein sequence ID" value="KAG1783472.1"/>
    <property type="molecule type" value="Genomic_DNA"/>
</dbReference>
<proteinExistence type="predicted"/>
<feature type="non-terminal residue" evidence="1">
    <location>
        <position position="1"/>
    </location>
</feature>